<name>A0A3Q8UA25_9HYME</name>
<keyword evidence="2" id="KW-0496">Mitochondrion</keyword>
<dbReference type="EMBL" id="MG923498">
    <property type="protein sequence ID" value="AZL93273.1"/>
    <property type="molecule type" value="Genomic_DNA"/>
</dbReference>
<protein>
    <submittedName>
        <fullName evidence="2">ATP synthase F0 subunit 8</fullName>
    </submittedName>
</protein>
<keyword evidence="1" id="KW-1133">Transmembrane helix</keyword>
<geneLocation type="mitochondrion" evidence="2"/>
<keyword evidence="1" id="KW-0472">Membrane</keyword>
<keyword evidence="1" id="KW-0812">Transmembrane</keyword>
<accession>A0A3Q8UA25</accession>
<proteinExistence type="predicted"/>
<gene>
    <name evidence="2" type="primary">atp8</name>
</gene>
<feature type="transmembrane region" description="Helical" evidence="1">
    <location>
        <begin position="12"/>
        <end position="32"/>
    </location>
</feature>
<sequence>MPQMSQMNWINLMIFTMISLFLMISNIYFFPIKKILNLNKKMKKNFYLKW</sequence>
<dbReference type="AlphaFoldDB" id="A0A3Q8UA25"/>
<evidence type="ECO:0000256" key="1">
    <source>
        <dbReference type="SAM" id="Phobius"/>
    </source>
</evidence>
<evidence type="ECO:0000313" key="2">
    <source>
        <dbReference type="EMBL" id="AZL93273.1"/>
    </source>
</evidence>
<reference evidence="2" key="1">
    <citation type="journal article" date="2018" name="Mol. Phylogenet. Evol.">
        <title>Mitochondrial phylogenomics of the Hymenoptera.</title>
        <authorList>
            <person name="Tang P."/>
            <person name="Zhu J.C."/>
            <person name="Zheng B.Y."/>
            <person name="Wei S.J."/>
            <person name="Sharkey M."/>
            <person name="Chen X.X."/>
            <person name="Vogler A.P."/>
        </authorList>
    </citation>
    <scope>NUCLEOTIDE SEQUENCE</scope>
</reference>
<organism evidence="2">
    <name type="scientific">Helorus sp. ZJUH_2016017</name>
    <dbReference type="NCBI Taxonomy" id="2491159"/>
    <lineage>
        <taxon>Eukaryota</taxon>
        <taxon>Metazoa</taxon>
        <taxon>Ecdysozoa</taxon>
        <taxon>Arthropoda</taxon>
        <taxon>Hexapoda</taxon>
        <taxon>Insecta</taxon>
        <taxon>Pterygota</taxon>
        <taxon>Neoptera</taxon>
        <taxon>Endopterygota</taxon>
        <taxon>Hymenoptera</taxon>
        <taxon>Apocrita</taxon>
        <taxon>Proctotrupomorpha</taxon>
        <taxon>Proctotrupoidea</taxon>
        <taxon>Heloridae</taxon>
        <taxon>Helorus</taxon>
    </lineage>
</organism>